<proteinExistence type="predicted"/>
<reference evidence="2" key="1">
    <citation type="submission" date="2020-03" db="EMBL/GenBank/DDBJ databases">
        <title>Melopsittacus undulatus (budgerigar) genome, bMelUnd1, maternal haplotype with Z.</title>
        <authorList>
            <person name="Gedman G."/>
            <person name="Mountcastle J."/>
            <person name="Haase B."/>
            <person name="Formenti G."/>
            <person name="Wright T."/>
            <person name="Apodaca J."/>
            <person name="Pelan S."/>
            <person name="Chow W."/>
            <person name="Rhie A."/>
            <person name="Howe K."/>
            <person name="Fedrigo O."/>
            <person name="Jarvis E.D."/>
        </authorList>
    </citation>
    <scope>NUCLEOTIDE SEQUENCE [LARGE SCALE GENOMIC DNA]</scope>
</reference>
<dbReference type="Proteomes" id="UP000694405">
    <property type="component" value="Chromosome 18"/>
</dbReference>
<dbReference type="InterPro" id="IPR001590">
    <property type="entry name" value="Peptidase_M12B"/>
</dbReference>
<evidence type="ECO:0000313" key="3">
    <source>
        <dbReference type="Proteomes" id="UP000694405"/>
    </source>
</evidence>
<evidence type="ECO:0000313" key="2">
    <source>
        <dbReference type="Ensembl" id="ENSMUNP00000005521.2"/>
    </source>
</evidence>
<protein>
    <submittedName>
        <fullName evidence="2">Uncharacterized protein</fullName>
    </submittedName>
</protein>
<dbReference type="PANTHER" id="PTHR11905">
    <property type="entry name" value="ADAM A DISINTEGRIN AND METALLOPROTEASE DOMAIN"/>
    <property type="match status" value="1"/>
</dbReference>
<dbReference type="Pfam" id="PF01421">
    <property type="entry name" value="Reprolysin"/>
    <property type="match status" value="1"/>
</dbReference>
<dbReference type="Gene3D" id="3.40.390.10">
    <property type="entry name" value="Collagenase (Catalytic Domain)"/>
    <property type="match status" value="1"/>
</dbReference>
<dbReference type="PROSITE" id="PS50215">
    <property type="entry name" value="ADAM_MEPRO"/>
    <property type="match status" value="1"/>
</dbReference>
<reference evidence="2" key="3">
    <citation type="submission" date="2025-09" db="UniProtKB">
        <authorList>
            <consortium name="Ensembl"/>
        </authorList>
    </citation>
    <scope>IDENTIFICATION</scope>
</reference>
<reference evidence="2" key="2">
    <citation type="submission" date="2025-08" db="UniProtKB">
        <authorList>
            <consortium name="Ensembl"/>
        </authorList>
    </citation>
    <scope>IDENTIFICATION</scope>
</reference>
<dbReference type="GO" id="GO:0007339">
    <property type="term" value="P:binding of sperm to zona pellucida"/>
    <property type="evidence" value="ECO:0007669"/>
    <property type="project" value="TreeGrafter"/>
</dbReference>
<dbReference type="GO" id="GO:0006508">
    <property type="term" value="P:proteolysis"/>
    <property type="evidence" value="ECO:0007669"/>
    <property type="project" value="InterPro"/>
</dbReference>
<dbReference type="GO" id="GO:0007155">
    <property type="term" value="P:cell adhesion"/>
    <property type="evidence" value="ECO:0007669"/>
    <property type="project" value="TreeGrafter"/>
</dbReference>
<dbReference type="AlphaFoldDB" id="A0A8C6IZE9"/>
<dbReference type="GO" id="GO:0004222">
    <property type="term" value="F:metalloendopeptidase activity"/>
    <property type="evidence" value="ECO:0007669"/>
    <property type="project" value="InterPro"/>
</dbReference>
<dbReference type="PANTHER" id="PTHR11905:SF158">
    <property type="entry name" value="DISINTEGRIN AND METALLOPROTEINASE DOMAIN-CONTAINING PROTEIN 18"/>
    <property type="match status" value="1"/>
</dbReference>
<dbReference type="GO" id="GO:0008584">
    <property type="term" value="P:male gonad development"/>
    <property type="evidence" value="ECO:0007669"/>
    <property type="project" value="TreeGrafter"/>
</dbReference>
<keyword evidence="3" id="KW-1185">Reference proteome</keyword>
<comment type="caution">
    <text evidence="1">Lacks conserved residue(s) required for the propagation of feature annotation.</text>
</comment>
<accession>A0A8V5HG10</accession>
<dbReference type="SUPFAM" id="SSF55486">
    <property type="entry name" value="Metalloproteases ('zincins'), catalytic domain"/>
    <property type="match status" value="1"/>
</dbReference>
<dbReference type="GO" id="GO:0005886">
    <property type="term" value="C:plasma membrane"/>
    <property type="evidence" value="ECO:0007669"/>
    <property type="project" value="TreeGrafter"/>
</dbReference>
<sequence>GTPRTVRLRQGVVLLPVVHPFPMGSGPWCYPGLCGEGTEPLMWLCCFQRDCFYEGDIKDFPISLVVLSTCSGLRGILQLTNASYGIKPLEAAAMNQHLLYPVWNENTEAQQLAEKSSLVWPKEVPSLYLKMHVILDKDLSKLDAVAQQGSVVCLSVSLQMFAPLNLTMVLSSLEFWVEKNRIPTTGGAEELLQRFLQWKNEHRMSWLQDVMFLFVYREQSRSVGASSARKLCLKPHDPTEAGAQHPSHLPTRSLSPQYHRAMALEAFAVAVAQLLGLSLGMELEEPGSCQCTAAACIMQSSSM</sequence>
<dbReference type="InterPro" id="IPR024079">
    <property type="entry name" value="MetalloPept_cat_dom_sf"/>
</dbReference>
<name>A0A8C6IZE9_MELUD</name>
<accession>A0A8C6IZE9</accession>
<feature type="disulfide bond" evidence="1">
    <location>
        <begin position="291"/>
        <end position="296"/>
    </location>
</feature>
<dbReference type="Ensembl" id="ENSMUNT00000006399.2">
    <property type="protein sequence ID" value="ENSMUNP00000005521.2"/>
    <property type="gene ID" value="ENSMUNG00000004534.2"/>
</dbReference>
<keyword evidence="1" id="KW-1015">Disulfide bond</keyword>
<evidence type="ECO:0000256" key="1">
    <source>
        <dbReference type="PROSITE-ProRule" id="PRU00276"/>
    </source>
</evidence>
<organism evidence="2 3">
    <name type="scientific">Melopsittacus undulatus</name>
    <name type="common">Budgerigar</name>
    <name type="synonym">Psittacus undulatus</name>
    <dbReference type="NCBI Taxonomy" id="13146"/>
    <lineage>
        <taxon>Eukaryota</taxon>
        <taxon>Metazoa</taxon>
        <taxon>Chordata</taxon>
        <taxon>Craniata</taxon>
        <taxon>Vertebrata</taxon>
        <taxon>Euteleostomi</taxon>
        <taxon>Archelosauria</taxon>
        <taxon>Archosauria</taxon>
        <taxon>Dinosauria</taxon>
        <taxon>Saurischia</taxon>
        <taxon>Theropoda</taxon>
        <taxon>Coelurosauria</taxon>
        <taxon>Aves</taxon>
        <taxon>Neognathae</taxon>
        <taxon>Neoaves</taxon>
        <taxon>Telluraves</taxon>
        <taxon>Australaves</taxon>
        <taxon>Psittaciformes</taxon>
        <taxon>Psittaculidae</taxon>
        <taxon>Melopsittacus</taxon>
    </lineage>
</organism>